<feature type="compositionally biased region" description="Basic residues" evidence="1">
    <location>
        <begin position="70"/>
        <end position="79"/>
    </location>
</feature>
<organism evidence="2 3">
    <name type="scientific">Mesocricetus auratus</name>
    <name type="common">Golden hamster</name>
    <dbReference type="NCBI Taxonomy" id="10036"/>
    <lineage>
        <taxon>Eukaryota</taxon>
        <taxon>Metazoa</taxon>
        <taxon>Chordata</taxon>
        <taxon>Craniata</taxon>
        <taxon>Vertebrata</taxon>
        <taxon>Euteleostomi</taxon>
        <taxon>Mammalia</taxon>
        <taxon>Eutheria</taxon>
        <taxon>Euarchontoglires</taxon>
        <taxon>Glires</taxon>
        <taxon>Rodentia</taxon>
        <taxon>Myomorpha</taxon>
        <taxon>Muroidea</taxon>
        <taxon>Cricetidae</taxon>
        <taxon>Cricetinae</taxon>
        <taxon>Mesocricetus</taxon>
    </lineage>
</organism>
<feature type="region of interest" description="Disordered" evidence="1">
    <location>
        <begin position="148"/>
        <end position="183"/>
    </location>
</feature>
<sequence>MATLGWPPSCRLSAPASPPKPGPRAAARPPGSRGAPRAPPRAPPAPRPPHPTPGARERERALPGIAAPSARRHLLRGRSRPAVPSRHLPGPRAAWRPPDPCLGRSARCCPRVPAASSLRRLCARSLRPHSQTFPSLVKLVPTTVVPADREDSFHSPTGQMKNQRSQSARLQNTPLFQGGAPWA</sequence>
<feature type="region of interest" description="Disordered" evidence="1">
    <location>
        <begin position="1"/>
        <end position="102"/>
    </location>
</feature>
<keyword evidence="2" id="KW-1185">Reference proteome</keyword>
<dbReference type="RefSeq" id="XP_040588460.1">
    <property type="nucleotide sequence ID" value="XM_040732526.1"/>
</dbReference>
<evidence type="ECO:0000256" key="1">
    <source>
        <dbReference type="SAM" id="MobiDB-lite"/>
    </source>
</evidence>
<accession>A0ABM2WC03</accession>
<feature type="compositionally biased region" description="Pro residues" evidence="1">
    <location>
        <begin position="37"/>
        <end position="52"/>
    </location>
</feature>
<gene>
    <name evidence="3" type="primary">LOC121134373</name>
</gene>
<protein>
    <submittedName>
        <fullName evidence="3">Formin-like protein 5</fullName>
    </submittedName>
</protein>
<name>A0ABM2WC03_MESAU</name>
<feature type="compositionally biased region" description="Low complexity" evidence="1">
    <location>
        <begin position="23"/>
        <end position="36"/>
    </location>
</feature>
<dbReference type="Proteomes" id="UP000886700">
    <property type="component" value="Unplaced"/>
</dbReference>
<feature type="compositionally biased region" description="Polar residues" evidence="1">
    <location>
        <begin position="154"/>
        <end position="175"/>
    </location>
</feature>
<evidence type="ECO:0000313" key="3">
    <source>
        <dbReference type="RefSeq" id="XP_040588460.1"/>
    </source>
</evidence>
<dbReference type="GeneID" id="121134373"/>
<proteinExistence type="predicted"/>
<reference evidence="3" key="1">
    <citation type="submission" date="2025-08" db="UniProtKB">
        <authorList>
            <consortium name="RefSeq"/>
        </authorList>
    </citation>
    <scope>IDENTIFICATION</scope>
    <source>
        <tissue evidence="3">Liver</tissue>
    </source>
</reference>
<evidence type="ECO:0000313" key="2">
    <source>
        <dbReference type="Proteomes" id="UP000886700"/>
    </source>
</evidence>